<dbReference type="KEGG" id="rcr:NCTC10994_03878"/>
<accession>A0A2X4UDX6</accession>
<reference evidence="3 4" key="1">
    <citation type="submission" date="2018-06" db="EMBL/GenBank/DDBJ databases">
        <authorList>
            <consortium name="Pathogen Informatics"/>
            <person name="Doyle S."/>
        </authorList>
    </citation>
    <scope>NUCLEOTIDE SEQUENCE [LARGE SCALE GENOMIC DNA]</scope>
    <source>
        <strain evidence="3 4">NCTC10994</strain>
    </source>
</reference>
<dbReference type="PANTHER" id="PTHR40763">
    <property type="entry name" value="MEMBRANE PROTEIN-RELATED"/>
    <property type="match status" value="1"/>
</dbReference>
<evidence type="ECO:0000313" key="3">
    <source>
        <dbReference type="EMBL" id="SQI38057.1"/>
    </source>
</evidence>
<proteinExistence type="predicted"/>
<dbReference type="EMBL" id="LS483468">
    <property type="protein sequence ID" value="SQI38057.1"/>
    <property type="molecule type" value="Genomic_DNA"/>
</dbReference>
<name>A0A2X4UDX6_9NOCA</name>
<dbReference type="Proteomes" id="UP000249091">
    <property type="component" value="Chromosome 1"/>
</dbReference>
<dbReference type="RefSeq" id="WP_072699481.1">
    <property type="nucleotide sequence ID" value="NZ_JAFBBL010000001.1"/>
</dbReference>
<dbReference type="InterPro" id="IPR012551">
    <property type="entry name" value="DUF1707_SHOCT-like"/>
</dbReference>
<evidence type="ECO:0000313" key="4">
    <source>
        <dbReference type="Proteomes" id="UP000249091"/>
    </source>
</evidence>
<keyword evidence="4" id="KW-1185">Reference proteome</keyword>
<organism evidence="3 4">
    <name type="scientific">Rhodococcus coprophilus</name>
    <dbReference type="NCBI Taxonomy" id="38310"/>
    <lineage>
        <taxon>Bacteria</taxon>
        <taxon>Bacillati</taxon>
        <taxon>Actinomycetota</taxon>
        <taxon>Actinomycetes</taxon>
        <taxon>Mycobacteriales</taxon>
        <taxon>Nocardiaceae</taxon>
        <taxon>Rhodococcus</taxon>
    </lineage>
</organism>
<dbReference type="STRING" id="1219011.GCA_001895045_01530"/>
<keyword evidence="1" id="KW-0812">Transmembrane</keyword>
<keyword evidence="1" id="KW-0472">Membrane</keyword>
<evidence type="ECO:0000256" key="1">
    <source>
        <dbReference type="SAM" id="Phobius"/>
    </source>
</evidence>
<feature type="transmembrane region" description="Helical" evidence="1">
    <location>
        <begin position="74"/>
        <end position="93"/>
    </location>
</feature>
<gene>
    <name evidence="3" type="ORF">NCTC10994_03878</name>
</gene>
<keyword evidence="1" id="KW-1133">Transmembrane helix</keyword>
<feature type="transmembrane region" description="Helical" evidence="1">
    <location>
        <begin position="99"/>
        <end position="116"/>
    </location>
</feature>
<dbReference type="AlphaFoldDB" id="A0A2X4UDX6"/>
<dbReference type="PANTHER" id="PTHR40763:SF5">
    <property type="entry name" value="MEMBRANE PROTEIN"/>
    <property type="match status" value="1"/>
</dbReference>
<sequence>MGERPEVRIGTAEREEAVHLLGEHFAAGRLTLDEFDERVTRATQARTRGDLVPLFRDLPSAPPALAPPEPRENIYLNLVMLVPLVLVALLLLLAIRHPIAIVLALVALWMLGRRAYRLLTEWRARD</sequence>
<feature type="domain" description="DUF1707" evidence="2">
    <location>
        <begin position="7"/>
        <end position="59"/>
    </location>
</feature>
<dbReference type="Pfam" id="PF08044">
    <property type="entry name" value="DUF1707"/>
    <property type="match status" value="1"/>
</dbReference>
<evidence type="ECO:0000259" key="2">
    <source>
        <dbReference type="Pfam" id="PF08044"/>
    </source>
</evidence>
<protein>
    <submittedName>
        <fullName evidence="3">Domain of uncharacterized function (DUF1707)</fullName>
    </submittedName>
</protein>